<feature type="compositionally biased region" description="Polar residues" evidence="1">
    <location>
        <begin position="41"/>
        <end position="63"/>
    </location>
</feature>
<gene>
    <name evidence="2" type="ORF">OXH18_24000</name>
</gene>
<evidence type="ECO:0000313" key="2">
    <source>
        <dbReference type="EMBL" id="WAL60193.1"/>
    </source>
</evidence>
<evidence type="ECO:0000313" key="3">
    <source>
        <dbReference type="Proteomes" id="UP001163152"/>
    </source>
</evidence>
<dbReference type="KEGG" id="tsin:OXH18_24000"/>
<dbReference type="Proteomes" id="UP001163152">
    <property type="component" value="Chromosome"/>
</dbReference>
<proteinExistence type="predicted"/>
<name>A0A9E8ZBP2_9CYAN</name>
<feature type="region of interest" description="Disordered" evidence="1">
    <location>
        <begin position="38"/>
        <end position="63"/>
    </location>
</feature>
<dbReference type="EMBL" id="CP113797">
    <property type="protein sequence ID" value="WAL60193.1"/>
    <property type="molecule type" value="Genomic_DNA"/>
</dbReference>
<dbReference type="RefSeq" id="WP_268610050.1">
    <property type="nucleotide sequence ID" value="NZ_CP113797.1"/>
</dbReference>
<organism evidence="2 3">
    <name type="scientific">Thermocoleostomius sinensis A174</name>
    <dbReference type="NCBI Taxonomy" id="2016057"/>
    <lineage>
        <taxon>Bacteria</taxon>
        <taxon>Bacillati</taxon>
        <taxon>Cyanobacteriota</taxon>
        <taxon>Cyanophyceae</taxon>
        <taxon>Oculatellales</taxon>
        <taxon>Oculatellaceae</taxon>
        <taxon>Thermocoleostomius</taxon>
    </lineage>
</organism>
<accession>A0A9E8ZBP2</accession>
<reference evidence="2" key="1">
    <citation type="submission" date="2022-12" db="EMBL/GenBank/DDBJ databases">
        <title>Polyphasic identification of a Novel Hot-Spring Cyanobacterium Ocullathermofonsia sinensis gen nov. sp. nov. and Genomic Insights on its Adaptations to the Thermal Habitat.</title>
        <authorList>
            <person name="Daroch M."/>
            <person name="Tang J."/>
            <person name="Jiang Y."/>
        </authorList>
    </citation>
    <scope>NUCLEOTIDE SEQUENCE</scope>
    <source>
        <strain evidence="2">PKUAC-SCTA174</strain>
    </source>
</reference>
<evidence type="ECO:0000256" key="1">
    <source>
        <dbReference type="SAM" id="MobiDB-lite"/>
    </source>
</evidence>
<protein>
    <submittedName>
        <fullName evidence="2">Uncharacterized protein</fullName>
    </submittedName>
</protein>
<sequence length="118" mass="12619">MKFIFVIATTVSGLVGSGLVGVMSTAWADTLPPLEIHHSETQISETPILSDPSSQGASQTNPQHLDRLEMQINQEVGSDRRTNQPQTPLAELDEVLDLPEGVVVRGTQRGGLAIGGEF</sequence>
<dbReference type="AlphaFoldDB" id="A0A9E8ZBP2"/>
<keyword evidence="3" id="KW-1185">Reference proteome</keyword>